<evidence type="ECO:0000313" key="2">
    <source>
        <dbReference type="Proteomes" id="UP000274843"/>
    </source>
</evidence>
<name>A0A3N2H2Q4_9PSEU</name>
<dbReference type="AlphaFoldDB" id="A0A3N2H2Q4"/>
<gene>
    <name evidence="1" type="ORF">EDD35_5589</name>
</gene>
<organism evidence="1 2">
    <name type="scientific">Amycolatopsis thermoflava</name>
    <dbReference type="NCBI Taxonomy" id="84480"/>
    <lineage>
        <taxon>Bacteria</taxon>
        <taxon>Bacillati</taxon>
        <taxon>Actinomycetota</taxon>
        <taxon>Actinomycetes</taxon>
        <taxon>Pseudonocardiales</taxon>
        <taxon>Pseudonocardiaceae</taxon>
        <taxon>Amycolatopsis</taxon>
        <taxon>Amycolatopsis methanolica group</taxon>
    </lineage>
</organism>
<reference evidence="1 2" key="1">
    <citation type="submission" date="2018-11" db="EMBL/GenBank/DDBJ databases">
        <title>Sequencing the genomes of 1000 actinobacteria strains.</title>
        <authorList>
            <person name="Klenk H.-P."/>
        </authorList>
    </citation>
    <scope>NUCLEOTIDE SEQUENCE [LARGE SCALE GENOMIC DNA]</scope>
    <source>
        <strain evidence="1 2">DSM 44348</strain>
    </source>
</reference>
<sequence length="228" mass="24552">MRGGRRPWRGTEMTSLPGYRRAFLRIMVRAASPTGEVGQQLGRALAVFGAVDVSSLGQYYKDETLLEFRATLEPAGRVGDCIAALRALAPEGWRDSPVGPAWVRPGHGRVSLLHPELEWVTVSPAEAAVPPRFVPGDLVRILDCPAARDDGLVGEEAEIRGSSTPATDADPWGYAVRPSGWDTLICFDEPDLAPTGRRVSEAEPVEHRVISVQPNGTVTGSYVTPSQA</sequence>
<comment type="caution">
    <text evidence="1">The sequence shown here is derived from an EMBL/GenBank/DDBJ whole genome shotgun (WGS) entry which is preliminary data.</text>
</comment>
<proteinExistence type="predicted"/>
<dbReference type="Proteomes" id="UP000274843">
    <property type="component" value="Unassembled WGS sequence"/>
</dbReference>
<keyword evidence="2" id="KW-1185">Reference proteome</keyword>
<dbReference type="EMBL" id="RKHY01000001">
    <property type="protein sequence ID" value="ROS43187.1"/>
    <property type="molecule type" value="Genomic_DNA"/>
</dbReference>
<protein>
    <submittedName>
        <fullName evidence="1">Uncharacterized protein</fullName>
    </submittedName>
</protein>
<accession>A0A3N2H2Q4</accession>
<evidence type="ECO:0000313" key="1">
    <source>
        <dbReference type="EMBL" id="ROS43187.1"/>
    </source>
</evidence>